<dbReference type="InterPro" id="IPR011008">
    <property type="entry name" value="Dimeric_a/b-barrel"/>
</dbReference>
<dbReference type="InterPro" id="IPR050744">
    <property type="entry name" value="AI-2_Isomerase_LsrG"/>
</dbReference>
<dbReference type="OMA" id="FMESWEN"/>
<keyword evidence="1" id="KW-0503">Monooxygenase</keyword>
<keyword evidence="1" id="KW-0560">Oxidoreductase</keyword>
<dbReference type="PANTHER" id="PTHR33336:SF15">
    <property type="entry name" value="ABM DOMAIN-CONTAINING PROTEIN"/>
    <property type="match status" value="1"/>
</dbReference>
<evidence type="ECO:0000313" key="2">
    <source>
        <dbReference type="Proteomes" id="UP000275510"/>
    </source>
</evidence>
<dbReference type="GeneID" id="48599896"/>
<dbReference type="EC" id="1.-.-.-" evidence="1"/>
<name>A0A223MD62_ACTPL</name>
<dbReference type="EMBL" id="LR134515">
    <property type="protein sequence ID" value="VEJ17629.1"/>
    <property type="molecule type" value="Genomic_DNA"/>
</dbReference>
<sequence length="97" mass="10660">MIAVYAVCHVKADKIAEFEALAQNLIRASLNDQGCISYGCGAVQGQPNVYTFVEQWQSQQDLALHTQQVHFIDAGAQFAELLSQPIAINIVDLLEVK</sequence>
<dbReference type="InterPro" id="IPR007138">
    <property type="entry name" value="ABM_dom"/>
</dbReference>
<dbReference type="PROSITE" id="PS51725">
    <property type="entry name" value="ABM"/>
    <property type="match status" value="1"/>
</dbReference>
<dbReference type="Pfam" id="PF03992">
    <property type="entry name" value="ABM"/>
    <property type="match status" value="1"/>
</dbReference>
<organism evidence="1 2">
    <name type="scientific">Actinobacillus pleuropneumoniae</name>
    <name type="common">Haemophilus pleuropneumoniae</name>
    <dbReference type="NCBI Taxonomy" id="715"/>
    <lineage>
        <taxon>Bacteria</taxon>
        <taxon>Pseudomonadati</taxon>
        <taxon>Pseudomonadota</taxon>
        <taxon>Gammaproteobacteria</taxon>
        <taxon>Pasteurellales</taxon>
        <taxon>Pasteurellaceae</taxon>
        <taxon>Actinobacillus</taxon>
    </lineage>
</organism>
<reference evidence="1 2" key="1">
    <citation type="submission" date="2018-12" db="EMBL/GenBank/DDBJ databases">
        <authorList>
            <consortium name="Pathogen Informatics"/>
        </authorList>
    </citation>
    <scope>NUCLEOTIDE SEQUENCE [LARGE SCALE GENOMIC DNA]</scope>
    <source>
        <strain evidence="1 2">NCTC10976</strain>
    </source>
</reference>
<gene>
    <name evidence="1" type="primary">ycnE</name>
    <name evidence="1" type="ORF">NCTC10976_01776</name>
</gene>
<dbReference type="Proteomes" id="UP000275510">
    <property type="component" value="Chromosome"/>
</dbReference>
<dbReference type="OrthoDB" id="9812192at2"/>
<dbReference type="AlphaFoldDB" id="A0A223MD62"/>
<dbReference type="Gene3D" id="3.30.70.100">
    <property type="match status" value="1"/>
</dbReference>
<dbReference type="SUPFAM" id="SSF54909">
    <property type="entry name" value="Dimeric alpha+beta barrel"/>
    <property type="match status" value="1"/>
</dbReference>
<protein>
    <submittedName>
        <fullName evidence="1">Antibiotic biosynthesis monooxygenase</fullName>
        <ecNumber evidence="1">1.-.-.-</ecNumber>
    </submittedName>
</protein>
<dbReference type="PANTHER" id="PTHR33336">
    <property type="entry name" value="QUINOL MONOOXYGENASE YGIN-RELATED"/>
    <property type="match status" value="1"/>
</dbReference>
<accession>A0A223MD62</accession>
<dbReference type="RefSeq" id="WP_005598989.1">
    <property type="nucleotide sequence ID" value="NZ_CBDBSU010000008.1"/>
</dbReference>
<dbReference type="GO" id="GO:0004497">
    <property type="term" value="F:monooxygenase activity"/>
    <property type="evidence" value="ECO:0007669"/>
    <property type="project" value="UniProtKB-KW"/>
</dbReference>
<evidence type="ECO:0000313" key="1">
    <source>
        <dbReference type="EMBL" id="VEJ17629.1"/>
    </source>
</evidence>
<proteinExistence type="predicted"/>